<dbReference type="AlphaFoldDB" id="K1QMV4"/>
<organism evidence="1">
    <name type="scientific">Magallana gigas</name>
    <name type="common">Pacific oyster</name>
    <name type="synonym">Crassostrea gigas</name>
    <dbReference type="NCBI Taxonomy" id="29159"/>
    <lineage>
        <taxon>Eukaryota</taxon>
        <taxon>Metazoa</taxon>
        <taxon>Spiralia</taxon>
        <taxon>Lophotrochozoa</taxon>
        <taxon>Mollusca</taxon>
        <taxon>Bivalvia</taxon>
        <taxon>Autobranchia</taxon>
        <taxon>Pteriomorphia</taxon>
        <taxon>Ostreida</taxon>
        <taxon>Ostreoidea</taxon>
        <taxon>Ostreidae</taxon>
        <taxon>Magallana</taxon>
    </lineage>
</organism>
<gene>
    <name evidence="1" type="ORF">CGI_10004337</name>
</gene>
<protein>
    <submittedName>
        <fullName evidence="1">Uncharacterized protein</fullName>
    </submittedName>
</protein>
<evidence type="ECO:0000313" key="1">
    <source>
        <dbReference type="EMBL" id="EKC32419.1"/>
    </source>
</evidence>
<dbReference type="EMBL" id="JH819009">
    <property type="protein sequence ID" value="EKC32419.1"/>
    <property type="molecule type" value="Genomic_DNA"/>
</dbReference>
<dbReference type="InParanoid" id="K1QMV4"/>
<reference evidence="1" key="1">
    <citation type="journal article" date="2012" name="Nature">
        <title>The oyster genome reveals stress adaptation and complexity of shell formation.</title>
        <authorList>
            <person name="Zhang G."/>
            <person name="Fang X."/>
            <person name="Guo X."/>
            <person name="Li L."/>
            <person name="Luo R."/>
            <person name="Xu F."/>
            <person name="Yang P."/>
            <person name="Zhang L."/>
            <person name="Wang X."/>
            <person name="Qi H."/>
            <person name="Xiong Z."/>
            <person name="Que H."/>
            <person name="Xie Y."/>
            <person name="Holland P.W."/>
            <person name="Paps J."/>
            <person name="Zhu Y."/>
            <person name="Wu F."/>
            <person name="Chen Y."/>
            <person name="Wang J."/>
            <person name="Peng C."/>
            <person name="Meng J."/>
            <person name="Yang L."/>
            <person name="Liu J."/>
            <person name="Wen B."/>
            <person name="Zhang N."/>
            <person name="Huang Z."/>
            <person name="Zhu Q."/>
            <person name="Feng Y."/>
            <person name="Mount A."/>
            <person name="Hedgecock D."/>
            <person name="Xu Z."/>
            <person name="Liu Y."/>
            <person name="Domazet-Loso T."/>
            <person name="Du Y."/>
            <person name="Sun X."/>
            <person name="Zhang S."/>
            <person name="Liu B."/>
            <person name="Cheng P."/>
            <person name="Jiang X."/>
            <person name="Li J."/>
            <person name="Fan D."/>
            <person name="Wang W."/>
            <person name="Fu W."/>
            <person name="Wang T."/>
            <person name="Wang B."/>
            <person name="Zhang J."/>
            <person name="Peng Z."/>
            <person name="Li Y."/>
            <person name="Li N."/>
            <person name="Wang J."/>
            <person name="Chen M."/>
            <person name="He Y."/>
            <person name="Tan F."/>
            <person name="Song X."/>
            <person name="Zheng Q."/>
            <person name="Huang R."/>
            <person name="Yang H."/>
            <person name="Du X."/>
            <person name="Chen L."/>
            <person name="Yang M."/>
            <person name="Gaffney P.M."/>
            <person name="Wang S."/>
            <person name="Luo L."/>
            <person name="She Z."/>
            <person name="Ming Y."/>
            <person name="Huang W."/>
            <person name="Zhang S."/>
            <person name="Huang B."/>
            <person name="Zhang Y."/>
            <person name="Qu T."/>
            <person name="Ni P."/>
            <person name="Miao G."/>
            <person name="Wang J."/>
            <person name="Wang Q."/>
            <person name="Steinberg C.E."/>
            <person name="Wang H."/>
            <person name="Li N."/>
            <person name="Qian L."/>
            <person name="Zhang G."/>
            <person name="Li Y."/>
            <person name="Yang H."/>
            <person name="Liu X."/>
            <person name="Wang J."/>
            <person name="Yin Y."/>
            <person name="Wang J."/>
        </authorList>
    </citation>
    <scope>NUCLEOTIDE SEQUENCE [LARGE SCALE GENOMIC DNA]</scope>
    <source>
        <strain evidence="1">05x7-T-G4-1.051#20</strain>
    </source>
</reference>
<proteinExistence type="predicted"/>
<dbReference type="HOGENOM" id="CLU_2998480_0_0_1"/>
<accession>K1QMV4</accession>
<sequence>MIALPRTEKLESGPIKAAQHREQLQTVTFPAATQTLIAVPMKGNNLFVIVIDANFEP</sequence>
<name>K1QMV4_MAGGI</name>